<dbReference type="OrthoDB" id="9815657at2"/>
<dbReference type="SUPFAM" id="SSF69304">
    <property type="entry name" value="Tricorn protease N-terminal domain"/>
    <property type="match status" value="1"/>
</dbReference>
<dbReference type="EMBL" id="QGGB01000004">
    <property type="protein sequence ID" value="PWN07251.1"/>
    <property type="molecule type" value="Genomic_DNA"/>
</dbReference>
<comment type="caution">
    <text evidence="3">The sequence shown here is derived from an EMBL/GenBank/DDBJ whole genome shotgun (WGS) entry which is preliminary data.</text>
</comment>
<keyword evidence="4" id="KW-1185">Reference proteome</keyword>
<dbReference type="SUPFAM" id="SSF82171">
    <property type="entry name" value="DPP6 N-terminal domain-like"/>
    <property type="match status" value="1"/>
</dbReference>
<dbReference type="Proteomes" id="UP000245533">
    <property type="component" value="Unassembled WGS sequence"/>
</dbReference>
<gene>
    <name evidence="3" type="ORF">DDZ15_05475</name>
</gene>
<evidence type="ECO:0000256" key="1">
    <source>
        <dbReference type="SAM" id="MobiDB-lite"/>
    </source>
</evidence>
<evidence type="ECO:0000313" key="4">
    <source>
        <dbReference type="Proteomes" id="UP000245533"/>
    </source>
</evidence>
<dbReference type="SUPFAM" id="SSF51338">
    <property type="entry name" value="Composite domain of metallo-dependent hydrolases"/>
    <property type="match status" value="1"/>
</dbReference>
<dbReference type="Gene3D" id="3.20.20.140">
    <property type="entry name" value="Metal-dependent hydrolases"/>
    <property type="match status" value="2"/>
</dbReference>
<dbReference type="Pfam" id="PF07676">
    <property type="entry name" value="PD40"/>
    <property type="match status" value="3"/>
</dbReference>
<feature type="region of interest" description="Disordered" evidence="1">
    <location>
        <begin position="642"/>
        <end position="693"/>
    </location>
</feature>
<dbReference type="InterPro" id="IPR011042">
    <property type="entry name" value="6-blade_b-propeller_TolB-like"/>
</dbReference>
<dbReference type="InterPro" id="IPR011059">
    <property type="entry name" value="Metal-dep_hydrolase_composite"/>
</dbReference>
<feature type="compositionally biased region" description="Basic and acidic residues" evidence="1">
    <location>
        <begin position="642"/>
        <end position="657"/>
    </location>
</feature>
<dbReference type="InterPro" id="IPR011659">
    <property type="entry name" value="WD40"/>
</dbReference>
<sequence length="1131" mass="127263">MRTPTISILFLLFSSFFISGLIPESIARQSTGEAEPSHKDLQIEPERTVSLEIDEASWISLDVHPSGEKIVFDMMGNLFELPLIGGEAVQLTSGMGFDAQPVYSPDGNKIAFISDRSGGENIWILDLETMEATQRTTGNNYRMQDPVYTPDGKYIIAARANLRGGVHKLRMYHVDGGSGTEFMETPDNLKTIEPAFGADDQYIWFSQRTSDWNYNAIFPQYQVAKFDRDTGERHTQTARLGSGFRPTLSPDGRWMVYGTRHEQETALRIRDLDTGDERWFAYPVQRDDQESRATRGVLPNMSFTPDSREVVTSYGGKIWRVPVNASESVKEIPFTIDTEIELGTRLEFKYPISDDPGFIARQIRDVAPSPDGEQVAFTVLNEIYVMDLPDGEPRKLTDLDVVEAYPAWSPDGRWIAFATWDPEVGGHIYRNRSNGRGDAEQLTVKPGIYQQIAWSKVQDRIVAIRGDKRTYYSSPGPFVPFATDELVWIPSDGGEYTFITGTDGRDNPHFVKNDDRIYLNHGQRGLISIRYDGTDERSLVTVTGSTVPGSSSPQRASMILKAPEGDQALAQVGSDIYTVTIPRAGEAQNISVSNPDNASFPASKLTDIGGQFPAWTWDGCTVHWSIGNGLFSYNLDDAEARKREQEQYDREHEREEEQNSEEGAGNEDEEKEEQIDQENAPDADEDSERPEDYEAVERTIEISVNRDMPQGVLVLRGGTALTMNGYEIIENADIVIRDNRIVAVGERGSQTLPDDAEIMDISGKYVMPGFVDTHAHVRPFRNLHQPQIWSFMANLAYGVTTVRDPQTGTTDLLTYADQVKSGQMIGPRIYQTGPGVFWSEQISDLDHARDVLMRYSKYFDTKTIKMYVAGNREQRQWILQAAREQELMPTTEGSLDMKLNMTMLIDGYPGQEHNYPITPVYEDVVKVTAESKMAYTPTLLVTYGGPWAENYFFMTEDAANNRKLQTFTPRRDLDGKALRRGAGWFHEDEYVMDKQSRIVKQIYEAGGINGVGSHGQLQGLGYHWELWAMAWDDMNPHSALRIATIQGAEALGLDGDIGTLEAGKLADILILDRNPLENIRNTDSILQVMKNGRLYDGDSLNEVWPRQQAVGRYWFNEEDPAGLPGLQQMDR</sequence>
<dbReference type="AlphaFoldDB" id="A0A316TUB6"/>
<dbReference type="PANTHER" id="PTHR43135">
    <property type="entry name" value="ALPHA-D-RIBOSE 1-METHYLPHOSPHONATE 5-TRIPHOSPHATE DIPHOSPHATASE"/>
    <property type="match status" value="1"/>
</dbReference>
<feature type="domain" description="Amidohydrolase-related" evidence="2">
    <location>
        <begin position="765"/>
        <end position="1094"/>
    </location>
</feature>
<dbReference type="SUPFAM" id="SSF51556">
    <property type="entry name" value="Metallo-dependent hydrolases"/>
    <property type="match status" value="1"/>
</dbReference>
<evidence type="ECO:0000259" key="2">
    <source>
        <dbReference type="Pfam" id="PF01979"/>
    </source>
</evidence>
<dbReference type="InterPro" id="IPR032466">
    <property type="entry name" value="Metal_Hydrolase"/>
</dbReference>
<dbReference type="Pfam" id="PF01979">
    <property type="entry name" value="Amidohydro_1"/>
    <property type="match status" value="1"/>
</dbReference>
<reference evidence="3 4" key="1">
    <citation type="submission" date="2018-05" db="EMBL/GenBank/DDBJ databases">
        <title>Rhodohalobacter halophilus gen. nov., sp. nov., a moderately halophilic member of the family Balneolaceae.</title>
        <authorList>
            <person name="Liu Z.-W."/>
        </authorList>
    </citation>
    <scope>NUCLEOTIDE SEQUENCE [LARGE SCALE GENOMIC DNA]</scope>
    <source>
        <strain evidence="3 4">8A47</strain>
    </source>
</reference>
<dbReference type="GO" id="GO:0016810">
    <property type="term" value="F:hydrolase activity, acting on carbon-nitrogen (but not peptide) bonds"/>
    <property type="evidence" value="ECO:0007669"/>
    <property type="project" value="InterPro"/>
</dbReference>
<name>A0A316TUB6_9BACT</name>
<dbReference type="PANTHER" id="PTHR43135:SF3">
    <property type="entry name" value="ALPHA-D-RIBOSE 1-METHYLPHOSPHONATE 5-TRIPHOSPHATE DIPHOSPHATASE"/>
    <property type="match status" value="1"/>
</dbReference>
<dbReference type="Gene3D" id="2.120.10.30">
    <property type="entry name" value="TolB, C-terminal domain"/>
    <property type="match status" value="2"/>
</dbReference>
<dbReference type="Gene3D" id="2.30.40.10">
    <property type="entry name" value="Urease, subunit C, domain 1"/>
    <property type="match status" value="2"/>
</dbReference>
<evidence type="ECO:0000313" key="3">
    <source>
        <dbReference type="EMBL" id="PWN07251.1"/>
    </source>
</evidence>
<keyword evidence="3" id="KW-0378">Hydrolase</keyword>
<organism evidence="3 4">
    <name type="scientific">Rhodohalobacter mucosus</name>
    <dbReference type="NCBI Taxonomy" id="2079485"/>
    <lineage>
        <taxon>Bacteria</taxon>
        <taxon>Pseudomonadati</taxon>
        <taxon>Balneolota</taxon>
        <taxon>Balneolia</taxon>
        <taxon>Balneolales</taxon>
        <taxon>Balneolaceae</taxon>
        <taxon>Rhodohalobacter</taxon>
    </lineage>
</organism>
<accession>A0A316TUB6</accession>
<dbReference type="InterPro" id="IPR051781">
    <property type="entry name" value="Metallo-dep_Hydrolase"/>
</dbReference>
<protein>
    <submittedName>
        <fullName evidence="3">Amidohydrolase</fullName>
    </submittedName>
</protein>
<dbReference type="RefSeq" id="WP_109645934.1">
    <property type="nucleotide sequence ID" value="NZ_QGGB01000004.1"/>
</dbReference>
<feature type="compositionally biased region" description="Acidic residues" evidence="1">
    <location>
        <begin position="658"/>
        <end position="689"/>
    </location>
</feature>
<dbReference type="InterPro" id="IPR006680">
    <property type="entry name" value="Amidohydro-rel"/>
</dbReference>
<proteinExistence type="predicted"/>